<keyword evidence="1" id="KW-0812">Transmembrane</keyword>
<keyword evidence="1" id="KW-0472">Membrane</keyword>
<evidence type="ECO:0000313" key="3">
    <source>
        <dbReference type="Proteomes" id="UP000800097"/>
    </source>
</evidence>
<dbReference type="AlphaFoldDB" id="A0A6A6J8W7"/>
<dbReference type="Proteomes" id="UP000800097">
    <property type="component" value="Unassembled WGS sequence"/>
</dbReference>
<protein>
    <submittedName>
        <fullName evidence="2">Uncharacterized protein</fullName>
    </submittedName>
</protein>
<organism evidence="2 3">
    <name type="scientific">Westerdykella ornata</name>
    <dbReference type="NCBI Taxonomy" id="318751"/>
    <lineage>
        <taxon>Eukaryota</taxon>
        <taxon>Fungi</taxon>
        <taxon>Dikarya</taxon>
        <taxon>Ascomycota</taxon>
        <taxon>Pezizomycotina</taxon>
        <taxon>Dothideomycetes</taxon>
        <taxon>Pleosporomycetidae</taxon>
        <taxon>Pleosporales</taxon>
        <taxon>Sporormiaceae</taxon>
        <taxon>Westerdykella</taxon>
    </lineage>
</organism>
<dbReference type="RefSeq" id="XP_033650549.1">
    <property type="nucleotide sequence ID" value="XM_033793611.1"/>
</dbReference>
<keyword evidence="1" id="KW-1133">Transmembrane helix</keyword>
<name>A0A6A6J8W7_WESOR</name>
<sequence>MIRVAHPTNLHDALLVSSIFLLIFALLPPYEVRVQELFEAVSIDFLSVGGVWEGWGRWCPAYLRKIRGQARRQGTEEAH</sequence>
<proteinExistence type="predicted"/>
<evidence type="ECO:0000256" key="1">
    <source>
        <dbReference type="SAM" id="Phobius"/>
    </source>
</evidence>
<accession>A0A6A6J8W7</accession>
<keyword evidence="3" id="KW-1185">Reference proteome</keyword>
<dbReference type="EMBL" id="ML986514">
    <property type="protein sequence ID" value="KAF2273010.1"/>
    <property type="molecule type" value="Genomic_DNA"/>
</dbReference>
<feature type="transmembrane region" description="Helical" evidence="1">
    <location>
        <begin position="12"/>
        <end position="30"/>
    </location>
</feature>
<dbReference type="GeneID" id="54546786"/>
<gene>
    <name evidence="2" type="ORF">EI97DRAFT_192620</name>
</gene>
<reference evidence="2" key="1">
    <citation type="journal article" date="2020" name="Stud. Mycol.">
        <title>101 Dothideomycetes genomes: a test case for predicting lifestyles and emergence of pathogens.</title>
        <authorList>
            <person name="Haridas S."/>
            <person name="Albert R."/>
            <person name="Binder M."/>
            <person name="Bloem J."/>
            <person name="Labutti K."/>
            <person name="Salamov A."/>
            <person name="Andreopoulos B."/>
            <person name="Baker S."/>
            <person name="Barry K."/>
            <person name="Bills G."/>
            <person name="Bluhm B."/>
            <person name="Cannon C."/>
            <person name="Castanera R."/>
            <person name="Culley D."/>
            <person name="Daum C."/>
            <person name="Ezra D."/>
            <person name="Gonzalez J."/>
            <person name="Henrissat B."/>
            <person name="Kuo A."/>
            <person name="Liang C."/>
            <person name="Lipzen A."/>
            <person name="Lutzoni F."/>
            <person name="Magnuson J."/>
            <person name="Mondo S."/>
            <person name="Nolan M."/>
            <person name="Ohm R."/>
            <person name="Pangilinan J."/>
            <person name="Park H.-J."/>
            <person name="Ramirez L."/>
            <person name="Alfaro M."/>
            <person name="Sun H."/>
            <person name="Tritt A."/>
            <person name="Yoshinaga Y."/>
            <person name="Zwiers L.-H."/>
            <person name="Turgeon B."/>
            <person name="Goodwin S."/>
            <person name="Spatafora J."/>
            <person name="Crous P."/>
            <person name="Grigoriev I."/>
        </authorList>
    </citation>
    <scope>NUCLEOTIDE SEQUENCE</scope>
    <source>
        <strain evidence="2">CBS 379.55</strain>
    </source>
</reference>
<evidence type="ECO:0000313" key="2">
    <source>
        <dbReference type="EMBL" id="KAF2273010.1"/>
    </source>
</evidence>